<dbReference type="GO" id="GO:0016810">
    <property type="term" value="F:hydrolase activity, acting on carbon-nitrogen (but not peptide) bonds"/>
    <property type="evidence" value="ECO:0007669"/>
    <property type="project" value="InterPro"/>
</dbReference>
<evidence type="ECO:0000313" key="1">
    <source>
        <dbReference type="EMBL" id="EWY84362.1"/>
    </source>
</evidence>
<dbReference type="PANTHER" id="PTHR43135">
    <property type="entry name" value="ALPHA-D-RIBOSE 1-METHYLPHOSPHONATE 5-TRIPHOSPHATE DIPHOSPHATASE"/>
    <property type="match status" value="1"/>
</dbReference>
<dbReference type="InterPro" id="IPR051781">
    <property type="entry name" value="Metallo-dep_Hydrolase"/>
</dbReference>
<dbReference type="Gene3D" id="3.20.20.140">
    <property type="entry name" value="Metal-dependent hydrolases"/>
    <property type="match status" value="2"/>
</dbReference>
<dbReference type="InterPro" id="IPR011059">
    <property type="entry name" value="Metal-dep_hydrolase_composite"/>
</dbReference>
<sequence>MAASKKIAITNVRVFDGKTLSTPITVVIDNGLIGDNQDGAEIIDGLNGVLIPGLIDCHVHMQTEQDLHQMAFWGVTSALSMGDWPPEKLRPLRGRVGLTDIRSPGVPATSPGSLHSQMLPLPQEDLVLSQEDAASFIEKRIAEGVDYIKVIADMPGPDQATLNVLVAAAHKRGKKVIAHAAEFKPFAMA</sequence>
<dbReference type="InterPro" id="IPR032466">
    <property type="entry name" value="Metal_Hydrolase"/>
</dbReference>
<dbReference type="HOGENOM" id="CLU_1434492_0_0_1"/>
<evidence type="ECO:0000313" key="2">
    <source>
        <dbReference type="Proteomes" id="UP000030753"/>
    </source>
</evidence>
<dbReference type="PANTHER" id="PTHR43135:SF3">
    <property type="entry name" value="ALPHA-D-RIBOSE 1-METHYLPHOSPHONATE 5-TRIPHOSPHATE DIPHOSPHATASE"/>
    <property type="match status" value="1"/>
</dbReference>
<evidence type="ECO:0008006" key="3">
    <source>
        <dbReference type="Google" id="ProtNLM"/>
    </source>
</evidence>
<dbReference type="SUPFAM" id="SSF51556">
    <property type="entry name" value="Metallo-dependent hydrolases"/>
    <property type="match status" value="1"/>
</dbReference>
<dbReference type="OrthoDB" id="194468at2759"/>
<dbReference type="EMBL" id="JH717846">
    <property type="protein sequence ID" value="EWY84362.1"/>
    <property type="molecule type" value="Genomic_DNA"/>
</dbReference>
<reference evidence="1 2" key="1">
    <citation type="submission" date="2011-06" db="EMBL/GenBank/DDBJ databases">
        <title>The Genome Sequence of Fusarium oxysporum FOSC 3-a.</title>
        <authorList>
            <consortium name="The Broad Institute Genome Sequencing Platform"/>
            <person name="Ma L.-J."/>
            <person name="Gale L.R."/>
            <person name="Schwartz D.C."/>
            <person name="Zhou S."/>
            <person name="Corby-Kistler H."/>
            <person name="Young S.K."/>
            <person name="Zeng Q."/>
            <person name="Gargeya S."/>
            <person name="Fitzgerald M."/>
            <person name="Haas B."/>
            <person name="Abouelleil A."/>
            <person name="Alvarado L."/>
            <person name="Arachchi H.M."/>
            <person name="Berlin A."/>
            <person name="Brown A."/>
            <person name="Chapman S.B."/>
            <person name="Chen Z."/>
            <person name="Dunbar C."/>
            <person name="Freedman E."/>
            <person name="Gearin G."/>
            <person name="Gellesch M."/>
            <person name="Goldberg J."/>
            <person name="Griggs A."/>
            <person name="Gujja S."/>
            <person name="Heiman D."/>
            <person name="Howarth C."/>
            <person name="Larson L."/>
            <person name="Lui A."/>
            <person name="MacDonald P.J.P."/>
            <person name="Mehta T."/>
            <person name="Montmayeur A."/>
            <person name="Murphy C."/>
            <person name="Neiman D."/>
            <person name="Pearson M."/>
            <person name="Priest M."/>
            <person name="Roberts A."/>
            <person name="Saif S."/>
            <person name="Shea T."/>
            <person name="Shenoy N."/>
            <person name="Sisk P."/>
            <person name="Stolte C."/>
            <person name="Sykes S."/>
            <person name="Wortman J."/>
            <person name="Nusbaum C."/>
            <person name="Birren B."/>
        </authorList>
    </citation>
    <scope>NUCLEOTIDE SEQUENCE [LARGE SCALE GENOMIC DNA]</scope>
    <source>
        <strain evidence="2">FOSC 3-a</strain>
    </source>
</reference>
<gene>
    <name evidence="1" type="ORF">FOYG_11822</name>
</gene>
<dbReference type="SUPFAM" id="SSF51338">
    <property type="entry name" value="Composite domain of metallo-dependent hydrolases"/>
    <property type="match status" value="1"/>
</dbReference>
<organism evidence="1 2">
    <name type="scientific">Fusarium oxysporum NRRL 32931</name>
    <dbReference type="NCBI Taxonomy" id="660029"/>
    <lineage>
        <taxon>Eukaryota</taxon>
        <taxon>Fungi</taxon>
        <taxon>Dikarya</taxon>
        <taxon>Ascomycota</taxon>
        <taxon>Pezizomycotina</taxon>
        <taxon>Sordariomycetes</taxon>
        <taxon>Hypocreomycetidae</taxon>
        <taxon>Hypocreales</taxon>
        <taxon>Nectriaceae</taxon>
        <taxon>Fusarium</taxon>
        <taxon>Fusarium oxysporum species complex</taxon>
    </lineage>
</organism>
<name>W9HPX9_FUSOX</name>
<protein>
    <recommendedName>
        <fullName evidence="3">Amidohydrolase-related domain-containing protein</fullName>
    </recommendedName>
</protein>
<dbReference type="Proteomes" id="UP000030753">
    <property type="component" value="Unassembled WGS sequence"/>
</dbReference>
<dbReference type="AlphaFoldDB" id="W9HPX9"/>
<proteinExistence type="predicted"/>
<accession>W9HPX9</accession>